<keyword evidence="2" id="KW-0378">Hydrolase</keyword>
<gene>
    <name evidence="2" type="ORF">BDZ94DRAFT_588651</name>
</gene>
<dbReference type="Pfam" id="PF01926">
    <property type="entry name" value="MMR_HSR1"/>
    <property type="match status" value="1"/>
</dbReference>
<feature type="domain" description="G" evidence="1">
    <location>
        <begin position="29"/>
        <end position="132"/>
    </location>
</feature>
<reference evidence="2" key="1">
    <citation type="submission" date="2020-11" db="EMBL/GenBank/DDBJ databases">
        <authorList>
            <consortium name="DOE Joint Genome Institute"/>
            <person name="Ahrendt S."/>
            <person name="Riley R."/>
            <person name="Andreopoulos W."/>
            <person name="Labutti K."/>
            <person name="Pangilinan J."/>
            <person name="Ruiz-Duenas F.J."/>
            <person name="Barrasa J.M."/>
            <person name="Sanchez-Garcia M."/>
            <person name="Camarero S."/>
            <person name="Miyauchi S."/>
            <person name="Serrano A."/>
            <person name="Linde D."/>
            <person name="Babiker R."/>
            <person name="Drula E."/>
            <person name="Ayuso-Fernandez I."/>
            <person name="Pacheco R."/>
            <person name="Padilla G."/>
            <person name="Ferreira P."/>
            <person name="Barriuso J."/>
            <person name="Kellner H."/>
            <person name="Castanera R."/>
            <person name="Alfaro M."/>
            <person name="Ramirez L."/>
            <person name="Pisabarro A.G."/>
            <person name="Kuo A."/>
            <person name="Tritt A."/>
            <person name="Lipzen A."/>
            <person name="He G."/>
            <person name="Yan M."/>
            <person name="Ng V."/>
            <person name="Cullen D."/>
            <person name="Martin F."/>
            <person name="Rosso M.-N."/>
            <person name="Henrissat B."/>
            <person name="Hibbett D."/>
            <person name="Martinez A.T."/>
            <person name="Grigoriev I.V."/>
        </authorList>
    </citation>
    <scope>NUCLEOTIDE SEQUENCE</scope>
    <source>
        <strain evidence="2">CBS 247.69</strain>
    </source>
</reference>
<dbReference type="EMBL" id="MU150259">
    <property type="protein sequence ID" value="KAF9463764.1"/>
    <property type="molecule type" value="Genomic_DNA"/>
</dbReference>
<keyword evidence="3" id="KW-1185">Reference proteome</keyword>
<evidence type="ECO:0000259" key="1">
    <source>
        <dbReference type="Pfam" id="PF01926"/>
    </source>
</evidence>
<name>A0A9P6CKE2_9AGAR</name>
<proteinExistence type="predicted"/>
<evidence type="ECO:0000313" key="3">
    <source>
        <dbReference type="Proteomes" id="UP000807353"/>
    </source>
</evidence>
<dbReference type="GO" id="GO:0016787">
    <property type="term" value="F:hydrolase activity"/>
    <property type="evidence" value="ECO:0007669"/>
    <property type="project" value="UniProtKB-KW"/>
</dbReference>
<protein>
    <submittedName>
        <fullName evidence="2">P-loop containing nucleoside triphosphate hydrolase protein</fullName>
    </submittedName>
</protein>
<organism evidence="2 3">
    <name type="scientific">Collybia nuda</name>
    <dbReference type="NCBI Taxonomy" id="64659"/>
    <lineage>
        <taxon>Eukaryota</taxon>
        <taxon>Fungi</taxon>
        <taxon>Dikarya</taxon>
        <taxon>Basidiomycota</taxon>
        <taxon>Agaricomycotina</taxon>
        <taxon>Agaricomycetes</taxon>
        <taxon>Agaricomycetidae</taxon>
        <taxon>Agaricales</taxon>
        <taxon>Tricholomatineae</taxon>
        <taxon>Clitocybaceae</taxon>
        <taxon>Collybia</taxon>
    </lineage>
</organism>
<dbReference type="InterPro" id="IPR006073">
    <property type="entry name" value="GTP-bd"/>
</dbReference>
<dbReference type="Gene3D" id="3.40.50.300">
    <property type="entry name" value="P-loop containing nucleotide triphosphate hydrolases"/>
    <property type="match status" value="1"/>
</dbReference>
<sequence>MDRPASPSNDMQKIRKPFRHYFMPKEAYIAVMGATGSGKSTFINCATGSDSEKVSDELASCTREIKEATPFKLNGYKVRLIDTPGFDDTERSEVEILRKISDYLGQQYKSKRRLRGVIYLHRISDNRMGGIARRTFEIMQNLCDVEEYSKGKADHLAIVTNMWSLPYTGTELQREAQLKTDHRFFAPAIGAGAKYFKHENTTLSAHDIIMNLLPTKRVVLDIQRELVVDKKSFPNTKVGQVAKRHVEEDLRKFQKGMETVSADITKAKEQGDVDVVEELQDELTEYKKTISRLLSDHQGLRTDSNVQVKSRA</sequence>
<evidence type="ECO:0000313" key="2">
    <source>
        <dbReference type="EMBL" id="KAF9463764.1"/>
    </source>
</evidence>
<dbReference type="OrthoDB" id="8954335at2759"/>
<dbReference type="Proteomes" id="UP000807353">
    <property type="component" value="Unassembled WGS sequence"/>
</dbReference>
<accession>A0A9P6CKE2</accession>
<dbReference type="GO" id="GO:0005525">
    <property type="term" value="F:GTP binding"/>
    <property type="evidence" value="ECO:0007669"/>
    <property type="project" value="InterPro"/>
</dbReference>
<dbReference type="InterPro" id="IPR027417">
    <property type="entry name" value="P-loop_NTPase"/>
</dbReference>
<dbReference type="AlphaFoldDB" id="A0A9P6CKE2"/>
<dbReference type="CDD" id="cd00882">
    <property type="entry name" value="Ras_like_GTPase"/>
    <property type="match status" value="1"/>
</dbReference>
<dbReference type="SUPFAM" id="SSF52540">
    <property type="entry name" value="P-loop containing nucleoside triphosphate hydrolases"/>
    <property type="match status" value="1"/>
</dbReference>
<comment type="caution">
    <text evidence="2">The sequence shown here is derived from an EMBL/GenBank/DDBJ whole genome shotgun (WGS) entry which is preliminary data.</text>
</comment>